<organism evidence="8 9">
    <name type="scientific">Rotaria magnacalcarata</name>
    <dbReference type="NCBI Taxonomy" id="392030"/>
    <lineage>
        <taxon>Eukaryota</taxon>
        <taxon>Metazoa</taxon>
        <taxon>Spiralia</taxon>
        <taxon>Gnathifera</taxon>
        <taxon>Rotifera</taxon>
        <taxon>Eurotatoria</taxon>
        <taxon>Bdelloidea</taxon>
        <taxon>Philodinida</taxon>
        <taxon>Philodinidae</taxon>
        <taxon>Rotaria</taxon>
    </lineage>
</organism>
<evidence type="ECO:0000256" key="1">
    <source>
        <dbReference type="ARBA" id="ARBA00004141"/>
    </source>
</evidence>
<feature type="transmembrane region" description="Helical" evidence="7">
    <location>
        <begin position="77"/>
        <end position="99"/>
    </location>
</feature>
<keyword evidence="4 7" id="KW-1133">Transmembrane helix</keyword>
<evidence type="ECO:0000256" key="6">
    <source>
        <dbReference type="SAM" id="MobiDB-lite"/>
    </source>
</evidence>
<evidence type="ECO:0000256" key="3">
    <source>
        <dbReference type="ARBA" id="ARBA00022692"/>
    </source>
</evidence>
<dbReference type="GO" id="GO:0015165">
    <property type="term" value="F:pyrimidine nucleotide-sugar transmembrane transporter activity"/>
    <property type="evidence" value="ECO:0007669"/>
    <property type="project" value="InterPro"/>
</dbReference>
<dbReference type="PANTHER" id="PTHR10231">
    <property type="entry name" value="NUCLEOTIDE-SUGAR TRANSMEMBRANE TRANSPORTER"/>
    <property type="match status" value="1"/>
</dbReference>
<evidence type="ECO:0000313" key="8">
    <source>
        <dbReference type="EMBL" id="CAF2033070.1"/>
    </source>
</evidence>
<dbReference type="InterPro" id="IPR007271">
    <property type="entry name" value="Nuc_sug_transpt"/>
</dbReference>
<dbReference type="Pfam" id="PF04142">
    <property type="entry name" value="Nuc_sug_transp"/>
    <property type="match status" value="1"/>
</dbReference>
<dbReference type="AlphaFoldDB" id="A0A816N9Z1"/>
<comment type="caution">
    <text evidence="8">The sequence shown here is derived from an EMBL/GenBank/DDBJ whole genome shotgun (WGS) entry which is preliminary data.</text>
</comment>
<gene>
    <name evidence="8" type="ORF">MBJ925_LOCUS10175</name>
</gene>
<comment type="subcellular location">
    <subcellularLocation>
        <location evidence="1">Membrane</location>
        <topology evidence="1">Multi-pass membrane protein</topology>
    </subcellularLocation>
</comment>
<proteinExistence type="predicted"/>
<keyword evidence="3 7" id="KW-0812">Transmembrane</keyword>
<evidence type="ECO:0000256" key="5">
    <source>
        <dbReference type="ARBA" id="ARBA00023136"/>
    </source>
</evidence>
<feature type="transmembrane region" description="Helical" evidence="7">
    <location>
        <begin position="174"/>
        <end position="193"/>
    </location>
</feature>
<feature type="region of interest" description="Disordered" evidence="6">
    <location>
        <begin position="1"/>
        <end position="27"/>
    </location>
</feature>
<accession>A0A816N9Z1</accession>
<evidence type="ECO:0000256" key="7">
    <source>
        <dbReference type="SAM" id="Phobius"/>
    </source>
</evidence>
<evidence type="ECO:0000256" key="4">
    <source>
        <dbReference type="ARBA" id="ARBA00022989"/>
    </source>
</evidence>
<keyword evidence="2" id="KW-0762">Sugar transport</keyword>
<reference evidence="8" key="1">
    <citation type="submission" date="2021-02" db="EMBL/GenBank/DDBJ databases">
        <authorList>
            <person name="Nowell W R."/>
        </authorList>
    </citation>
    <scope>NUCLEOTIDE SEQUENCE</scope>
</reference>
<feature type="transmembrane region" description="Helical" evidence="7">
    <location>
        <begin position="299"/>
        <end position="317"/>
    </location>
</feature>
<feature type="transmembrane region" description="Helical" evidence="7">
    <location>
        <begin position="205"/>
        <end position="226"/>
    </location>
</feature>
<keyword evidence="5 7" id="KW-0472">Membrane</keyword>
<dbReference type="EMBL" id="CAJNRE010004155">
    <property type="protein sequence ID" value="CAF2033070.1"/>
    <property type="molecule type" value="Genomic_DNA"/>
</dbReference>
<name>A0A816N9Z1_9BILA</name>
<keyword evidence="2" id="KW-0813">Transport</keyword>
<dbReference type="GO" id="GO:0000139">
    <property type="term" value="C:Golgi membrane"/>
    <property type="evidence" value="ECO:0007669"/>
    <property type="project" value="InterPro"/>
</dbReference>
<protein>
    <recommendedName>
        <fullName evidence="10">UDP-sugar transporter protein SLC35A4</fullName>
    </recommendedName>
</protein>
<dbReference type="Proteomes" id="UP000663824">
    <property type="component" value="Unassembled WGS sequence"/>
</dbReference>
<evidence type="ECO:0000256" key="2">
    <source>
        <dbReference type="ARBA" id="ARBA00022597"/>
    </source>
</evidence>
<evidence type="ECO:0000313" key="9">
    <source>
        <dbReference type="Proteomes" id="UP000663824"/>
    </source>
</evidence>
<feature type="compositionally biased region" description="Basic and acidic residues" evidence="6">
    <location>
        <begin position="17"/>
        <end position="27"/>
    </location>
</feature>
<evidence type="ECO:0008006" key="10">
    <source>
        <dbReference type="Google" id="ProtNLM"/>
    </source>
</evidence>
<feature type="transmembrane region" description="Helical" evidence="7">
    <location>
        <begin position="35"/>
        <end position="57"/>
    </location>
</feature>
<feature type="transmembrane region" description="Helical" evidence="7">
    <location>
        <begin position="246"/>
        <end position="266"/>
    </location>
</feature>
<sequence length="318" mass="36050">MSDSADTTDPKASLLSKPEHSPNSKQKSDDLLQSIGFRSMIIFQILAYGSYSILVHLCEKDGAVAFSSTTMNFVLEFTKLIFSFSALFYFSSVHVDVSLSRIQIRSWLKQSLPYSIPGILYFINNNLAKNGGRFFELVYILEFLYLGTLKNSSYVSKKVTTTSIIMPEMYIRPLGVPMIAVYCIFSGLAGVYNEWILKKHYTESLHLQNIFLYTYGTLLNLFPAVVSAVAKSGSGQIFNPFDGFSFYTWLIVLTQALNGLFMSVVIKHSSNIIRLFVISFSLIVTSFLSWFIFHITFNMYFYVSFLTMGCALSLYYSN</sequence>
<feature type="transmembrane region" description="Helical" evidence="7">
    <location>
        <begin position="273"/>
        <end position="293"/>
    </location>
</feature>